<protein>
    <submittedName>
        <fullName evidence="2">P-II family nitrogen regulator</fullName>
    </submittedName>
</protein>
<dbReference type="SMART" id="SM00938">
    <property type="entry name" value="P-II"/>
    <property type="match status" value="1"/>
</dbReference>
<dbReference type="GO" id="GO:0006808">
    <property type="term" value="P:regulation of nitrogen utilization"/>
    <property type="evidence" value="ECO:0007669"/>
    <property type="project" value="InterPro"/>
</dbReference>
<dbReference type="PROSITE" id="PS51343">
    <property type="entry name" value="PII_GLNB_DOM"/>
    <property type="match status" value="1"/>
</dbReference>
<dbReference type="Pfam" id="PF00543">
    <property type="entry name" value="P-II"/>
    <property type="match status" value="1"/>
</dbReference>
<feature type="region of interest" description="Disordered" evidence="1">
    <location>
        <begin position="103"/>
        <end position="123"/>
    </location>
</feature>
<gene>
    <name evidence="2" type="ORF">IAB94_00815</name>
</gene>
<dbReference type="Proteomes" id="UP000823913">
    <property type="component" value="Unassembled WGS sequence"/>
</dbReference>
<evidence type="ECO:0000313" key="2">
    <source>
        <dbReference type="EMBL" id="HIR66570.1"/>
    </source>
</evidence>
<dbReference type="SUPFAM" id="SSF54913">
    <property type="entry name" value="GlnB-like"/>
    <property type="match status" value="1"/>
</dbReference>
<evidence type="ECO:0000256" key="1">
    <source>
        <dbReference type="SAM" id="MobiDB-lite"/>
    </source>
</evidence>
<reference evidence="2" key="1">
    <citation type="submission" date="2020-10" db="EMBL/GenBank/DDBJ databases">
        <authorList>
            <person name="Gilroy R."/>
        </authorList>
    </citation>
    <scope>NUCLEOTIDE SEQUENCE</scope>
    <source>
        <strain evidence="2">ChiW16-3235</strain>
    </source>
</reference>
<dbReference type="AlphaFoldDB" id="A0A9D1E5C4"/>
<dbReference type="InterPro" id="IPR015867">
    <property type="entry name" value="N-reg_PII/ATP_PRibTrfase_C"/>
</dbReference>
<organism evidence="2 3">
    <name type="scientific">Candidatus Coproplasma avicola</name>
    <dbReference type="NCBI Taxonomy" id="2840744"/>
    <lineage>
        <taxon>Bacteria</taxon>
        <taxon>Bacillati</taxon>
        <taxon>Bacillota</taxon>
        <taxon>Clostridia</taxon>
        <taxon>Eubacteriales</taxon>
        <taxon>Candidatus Coproplasma</taxon>
    </lineage>
</organism>
<dbReference type="Gene3D" id="3.30.70.120">
    <property type="match status" value="1"/>
</dbReference>
<dbReference type="InterPro" id="IPR011322">
    <property type="entry name" value="N-reg_PII-like_a/b"/>
</dbReference>
<name>A0A9D1E5C4_9FIRM</name>
<evidence type="ECO:0000313" key="3">
    <source>
        <dbReference type="Proteomes" id="UP000823913"/>
    </source>
</evidence>
<accession>A0A9D1E5C4</accession>
<sequence>MPAYEAVFCIVNDGFSDVVMDAAREAGARGGTVIHARGTANKEAEKFFKITIQPEKEIVMILVPADIKDDVLRAIYRNAGLKTEGQGIAFSVAVDDVVGMSGEIPPVDIHEQTDDTQQEGAEK</sequence>
<dbReference type="InterPro" id="IPR002187">
    <property type="entry name" value="N-reg_PII"/>
</dbReference>
<proteinExistence type="predicted"/>
<comment type="caution">
    <text evidence="2">The sequence shown here is derived from an EMBL/GenBank/DDBJ whole genome shotgun (WGS) entry which is preliminary data.</text>
</comment>
<dbReference type="GO" id="GO:0030234">
    <property type="term" value="F:enzyme regulator activity"/>
    <property type="evidence" value="ECO:0007669"/>
    <property type="project" value="InterPro"/>
</dbReference>
<reference evidence="2" key="2">
    <citation type="journal article" date="2021" name="PeerJ">
        <title>Extensive microbial diversity within the chicken gut microbiome revealed by metagenomics and culture.</title>
        <authorList>
            <person name="Gilroy R."/>
            <person name="Ravi A."/>
            <person name="Getino M."/>
            <person name="Pursley I."/>
            <person name="Horton D.L."/>
            <person name="Alikhan N.F."/>
            <person name="Baker D."/>
            <person name="Gharbi K."/>
            <person name="Hall N."/>
            <person name="Watson M."/>
            <person name="Adriaenssens E.M."/>
            <person name="Foster-Nyarko E."/>
            <person name="Jarju S."/>
            <person name="Secka A."/>
            <person name="Antonio M."/>
            <person name="Oren A."/>
            <person name="Chaudhuri R.R."/>
            <person name="La Ragione R."/>
            <person name="Hildebrand F."/>
            <person name="Pallen M.J."/>
        </authorList>
    </citation>
    <scope>NUCLEOTIDE SEQUENCE</scope>
    <source>
        <strain evidence="2">ChiW16-3235</strain>
    </source>
</reference>
<dbReference type="EMBL" id="DVHK01000018">
    <property type="protein sequence ID" value="HIR66570.1"/>
    <property type="molecule type" value="Genomic_DNA"/>
</dbReference>